<dbReference type="Proteomes" id="UP001652623">
    <property type="component" value="Chromosome 9"/>
</dbReference>
<proteinExistence type="predicted"/>
<feature type="transmembrane region" description="Helical" evidence="2">
    <location>
        <begin position="12"/>
        <end position="36"/>
    </location>
</feature>
<evidence type="ECO:0000313" key="4">
    <source>
        <dbReference type="RefSeq" id="XP_015892128.3"/>
    </source>
</evidence>
<feature type="compositionally biased region" description="Polar residues" evidence="1">
    <location>
        <begin position="235"/>
        <end position="245"/>
    </location>
</feature>
<name>A0A6P4B1D5_ZIZJJ</name>
<feature type="transmembrane region" description="Helical" evidence="2">
    <location>
        <begin position="187"/>
        <end position="206"/>
    </location>
</feature>
<evidence type="ECO:0000313" key="3">
    <source>
        <dbReference type="Proteomes" id="UP001652623"/>
    </source>
</evidence>
<keyword evidence="3" id="KW-1185">Reference proteome</keyword>
<dbReference type="RefSeq" id="XP_015892128.3">
    <property type="nucleotide sequence ID" value="XM_016036642.4"/>
</dbReference>
<keyword evidence="2" id="KW-0472">Membrane</keyword>
<sequence>MRRNWNCCHISLAFVLKFLNFLQAFIGVSIILYSVWMLDQWENHIPISPPPSAPSPDSSSLSLFFHSESAAVSDQITVDLVSGFDGTLGLTLLSFKLPAPWFIYSFMGVGILLCCVTFIGCIAAEAINGCCLCFYTLLMTVIIILEAALVAFIAIDHRWEKDLPFDPTGELQSLRSFIEANVDICKWVGITVLVIQALSLLLAIVLRGMVSTRRVDYNGEDDYDGRAATREPLLNPQSSQASGSTKVDGRGTHSDVWSTRIRDKVFCSEELSEANKYGLNSAERYGSLDQNASKSMKSNQ</sequence>
<dbReference type="InParanoid" id="A0A6P4B1D5"/>
<evidence type="ECO:0000256" key="2">
    <source>
        <dbReference type="SAM" id="Phobius"/>
    </source>
</evidence>
<accession>A0A6P4B1D5</accession>
<dbReference type="KEGG" id="zju:107426452"/>
<organism evidence="3 4">
    <name type="scientific">Ziziphus jujuba</name>
    <name type="common">Chinese jujube</name>
    <name type="synonym">Ziziphus sativa</name>
    <dbReference type="NCBI Taxonomy" id="326968"/>
    <lineage>
        <taxon>Eukaryota</taxon>
        <taxon>Viridiplantae</taxon>
        <taxon>Streptophyta</taxon>
        <taxon>Embryophyta</taxon>
        <taxon>Tracheophyta</taxon>
        <taxon>Spermatophyta</taxon>
        <taxon>Magnoliopsida</taxon>
        <taxon>eudicotyledons</taxon>
        <taxon>Gunneridae</taxon>
        <taxon>Pentapetalae</taxon>
        <taxon>rosids</taxon>
        <taxon>fabids</taxon>
        <taxon>Rosales</taxon>
        <taxon>Rhamnaceae</taxon>
        <taxon>Paliureae</taxon>
        <taxon>Ziziphus</taxon>
    </lineage>
</organism>
<feature type="region of interest" description="Disordered" evidence="1">
    <location>
        <begin position="229"/>
        <end position="253"/>
    </location>
</feature>
<reference evidence="4" key="1">
    <citation type="submission" date="2025-08" db="UniProtKB">
        <authorList>
            <consortium name="RefSeq"/>
        </authorList>
    </citation>
    <scope>IDENTIFICATION</scope>
    <source>
        <tissue evidence="4">Seedling</tissue>
    </source>
</reference>
<dbReference type="AlphaFoldDB" id="A0A6P4B1D5"/>
<gene>
    <name evidence="4" type="primary">LOC107426452</name>
</gene>
<feature type="transmembrane region" description="Helical" evidence="2">
    <location>
        <begin position="131"/>
        <end position="155"/>
    </location>
</feature>
<evidence type="ECO:0000256" key="1">
    <source>
        <dbReference type="SAM" id="MobiDB-lite"/>
    </source>
</evidence>
<feature type="transmembrane region" description="Helical" evidence="2">
    <location>
        <begin position="101"/>
        <end position="124"/>
    </location>
</feature>
<keyword evidence="2" id="KW-0812">Transmembrane</keyword>
<dbReference type="FunCoup" id="A0A6P4B1D5">
    <property type="interactions" value="699"/>
</dbReference>
<dbReference type="GeneID" id="107426452"/>
<keyword evidence="2" id="KW-1133">Transmembrane helix</keyword>
<protein>
    <submittedName>
        <fullName evidence="4">Tetraspanin-18 isoform X1</fullName>
    </submittedName>
</protein>